<accession>A0A8J6T8K8</accession>
<comment type="caution">
    <text evidence="1">The sequence shown here is derived from an EMBL/GenBank/DDBJ whole genome shotgun (WGS) entry which is preliminary data.</text>
</comment>
<evidence type="ECO:0000313" key="1">
    <source>
        <dbReference type="EMBL" id="MBC8200367.1"/>
    </source>
</evidence>
<reference evidence="1 2" key="1">
    <citation type="submission" date="2020-08" db="EMBL/GenBank/DDBJ databases">
        <title>Bridging the membrane lipid divide: bacteria of the FCB group superphylum have the potential to synthesize archaeal ether lipids.</title>
        <authorList>
            <person name="Villanueva L."/>
            <person name="Von Meijenfeldt F.A.B."/>
            <person name="Westbye A.B."/>
            <person name="Yadav S."/>
            <person name="Hopmans E.C."/>
            <person name="Dutilh B.E."/>
            <person name="Sinninghe Damste J.S."/>
        </authorList>
    </citation>
    <scope>NUCLEOTIDE SEQUENCE [LARGE SCALE GENOMIC DNA]</scope>
    <source>
        <strain evidence="1">NIOZ-UU82</strain>
    </source>
</reference>
<dbReference type="EMBL" id="JACNLL010000100">
    <property type="protein sequence ID" value="MBC8200367.1"/>
    <property type="molecule type" value="Genomic_DNA"/>
</dbReference>
<gene>
    <name evidence="1" type="ORF">H8E80_10085</name>
</gene>
<dbReference type="AlphaFoldDB" id="A0A8J6T8K8"/>
<proteinExistence type="predicted"/>
<protein>
    <submittedName>
        <fullName evidence="1">Uncharacterized protein</fullName>
    </submittedName>
</protein>
<organism evidence="1 2">
    <name type="scientific">Candidatus Desulfaltia bathyphila</name>
    <dbReference type="NCBI Taxonomy" id="2841697"/>
    <lineage>
        <taxon>Bacteria</taxon>
        <taxon>Pseudomonadati</taxon>
        <taxon>Thermodesulfobacteriota</taxon>
        <taxon>Desulfobacteria</taxon>
        <taxon>Desulfobacterales</taxon>
        <taxon>Desulfobacterales incertae sedis</taxon>
        <taxon>Candidatus Desulfaltia</taxon>
    </lineage>
</organism>
<evidence type="ECO:0000313" key="2">
    <source>
        <dbReference type="Proteomes" id="UP000603545"/>
    </source>
</evidence>
<dbReference type="Proteomes" id="UP000603545">
    <property type="component" value="Unassembled WGS sequence"/>
</dbReference>
<sequence>MERTIKYTLQGAAQNGYQGRKASAYGLTLPSLVKKYLETSKKDVILHPIAVQFSTGRAVQFSPGIYMSNNI</sequence>
<name>A0A8J6T8K8_9BACT</name>